<gene>
    <name evidence="3" type="ORF">NCTC1542_06784</name>
</gene>
<evidence type="ECO:0000313" key="4">
    <source>
        <dbReference type="Proteomes" id="UP000255389"/>
    </source>
</evidence>
<dbReference type="SMART" id="SM00240">
    <property type="entry name" value="FHA"/>
    <property type="match status" value="1"/>
</dbReference>
<dbReference type="Proteomes" id="UP000255389">
    <property type="component" value="Unassembled WGS sequence"/>
</dbReference>
<dbReference type="Gene3D" id="1.10.260.40">
    <property type="entry name" value="lambda repressor-like DNA-binding domains"/>
    <property type="match status" value="1"/>
</dbReference>
<name>A0A378WEU2_MYCFO</name>
<dbReference type="EMBL" id="UGQY01000006">
    <property type="protein sequence ID" value="SUA31430.1"/>
    <property type="molecule type" value="Genomic_DNA"/>
</dbReference>
<reference evidence="3 4" key="1">
    <citation type="submission" date="2018-06" db="EMBL/GenBank/DDBJ databases">
        <authorList>
            <consortium name="Pathogen Informatics"/>
            <person name="Doyle S."/>
        </authorList>
    </citation>
    <scope>NUCLEOTIDE SEQUENCE [LARGE SCALE GENOMIC DNA]</scope>
    <source>
        <strain evidence="3 4">NCTC1542</strain>
    </source>
</reference>
<evidence type="ECO:0000259" key="2">
    <source>
        <dbReference type="PROSITE" id="PS50006"/>
    </source>
</evidence>
<dbReference type="InterPro" id="IPR008984">
    <property type="entry name" value="SMAD_FHA_dom_sf"/>
</dbReference>
<dbReference type="Gene3D" id="2.60.200.20">
    <property type="match status" value="1"/>
</dbReference>
<dbReference type="InterPro" id="IPR000253">
    <property type="entry name" value="FHA_dom"/>
</dbReference>
<dbReference type="PROSITE" id="PS50006">
    <property type="entry name" value="FHA_DOMAIN"/>
    <property type="match status" value="1"/>
</dbReference>
<dbReference type="AlphaFoldDB" id="A0A378WEU2"/>
<dbReference type="GO" id="GO:0003677">
    <property type="term" value="F:DNA binding"/>
    <property type="evidence" value="ECO:0007669"/>
    <property type="project" value="InterPro"/>
</dbReference>
<dbReference type="SUPFAM" id="SSF47413">
    <property type="entry name" value="lambda repressor-like DNA-binding domains"/>
    <property type="match status" value="1"/>
</dbReference>
<dbReference type="InterPro" id="IPR010982">
    <property type="entry name" value="Lambda_DNA-bd_dom_sf"/>
</dbReference>
<dbReference type="SUPFAM" id="SSF49879">
    <property type="entry name" value="SMAD/FHA domain"/>
    <property type="match status" value="1"/>
</dbReference>
<evidence type="ECO:0000256" key="1">
    <source>
        <dbReference type="ARBA" id="ARBA00022553"/>
    </source>
</evidence>
<feature type="domain" description="FHA" evidence="2">
    <location>
        <begin position="38"/>
        <end position="86"/>
    </location>
</feature>
<proteinExistence type="predicted"/>
<keyword evidence="1" id="KW-0597">Phosphoprotein</keyword>
<evidence type="ECO:0000313" key="3">
    <source>
        <dbReference type="EMBL" id="SUA31430.1"/>
    </source>
</evidence>
<accession>A0A378WEU2</accession>
<organism evidence="3 4">
    <name type="scientific">Mycolicibacterium fortuitum</name>
    <name type="common">Mycobacterium fortuitum</name>
    <dbReference type="NCBI Taxonomy" id="1766"/>
    <lineage>
        <taxon>Bacteria</taxon>
        <taxon>Bacillati</taxon>
        <taxon>Actinomycetota</taxon>
        <taxon>Actinomycetes</taxon>
        <taxon>Mycobacteriales</taxon>
        <taxon>Mycobacteriaceae</taxon>
        <taxon>Mycolicibacterium</taxon>
    </lineage>
</organism>
<dbReference type="CDD" id="cd00093">
    <property type="entry name" value="HTH_XRE"/>
    <property type="match status" value="1"/>
</dbReference>
<sequence length="368" mass="39567">MENARLDHGALSTADHRSTLVIHVGAEAYAFPAAGGPVVIGREHPAQVQIPHGGISKSHLRIEEHNGHWTGIDQSSNGVFVNGQRRSTIDITDGLTIHLGHPEQGIAVRFTIDGAHIDDPDVGLDETSERDAEETANITRAGQAVAARREELRISQRKLAQDKVINAGALIAFEKGRSWPRASTRARLEQVLQWPPGTIERLRDRVDEEPDRAEMTGGTTTIEARFMAEAVEVALGTINSTIADLPEPSDPDFNYRAAGILADLRKLETVAAKAAKSTTGAPNVVLVLSQIRHAYRELMLRAAEAPNATLGQRLFAARHRADLSIDETATAAGVTPEVIAAAEADAALAERHVGAIEHLISALPGPRR</sequence>
<dbReference type="InterPro" id="IPR001387">
    <property type="entry name" value="Cro/C1-type_HTH"/>
</dbReference>
<dbReference type="Pfam" id="PF00498">
    <property type="entry name" value="FHA"/>
    <property type="match status" value="1"/>
</dbReference>
<protein>
    <submittedName>
        <fullName evidence="3">Forkhead-associated protein</fullName>
    </submittedName>
</protein>